<dbReference type="Proteomes" id="UP000265520">
    <property type="component" value="Unassembled WGS sequence"/>
</dbReference>
<protein>
    <submittedName>
        <fullName evidence="2">Uncharacterized protein</fullName>
    </submittedName>
</protein>
<feature type="non-terminal residue" evidence="2">
    <location>
        <position position="96"/>
    </location>
</feature>
<feature type="non-terminal residue" evidence="2">
    <location>
        <position position="1"/>
    </location>
</feature>
<evidence type="ECO:0000313" key="2">
    <source>
        <dbReference type="EMBL" id="MCI39516.1"/>
    </source>
</evidence>
<feature type="compositionally biased region" description="Basic and acidic residues" evidence="1">
    <location>
        <begin position="49"/>
        <end position="60"/>
    </location>
</feature>
<dbReference type="EMBL" id="LXQA010268319">
    <property type="protein sequence ID" value="MCI39516.1"/>
    <property type="molecule type" value="Genomic_DNA"/>
</dbReference>
<proteinExistence type="predicted"/>
<reference evidence="2 3" key="1">
    <citation type="journal article" date="2018" name="Front. Plant Sci.">
        <title>Red Clover (Trifolium pratense) and Zigzag Clover (T. medium) - A Picture of Genomic Similarities and Differences.</title>
        <authorList>
            <person name="Dluhosova J."/>
            <person name="Istvanek J."/>
            <person name="Nedelnik J."/>
            <person name="Repkova J."/>
        </authorList>
    </citation>
    <scope>NUCLEOTIDE SEQUENCE [LARGE SCALE GENOMIC DNA]</scope>
    <source>
        <strain evidence="3">cv. 10/8</strain>
        <tissue evidence="2">Leaf</tissue>
    </source>
</reference>
<accession>A0A392RV98</accession>
<feature type="region of interest" description="Disordered" evidence="1">
    <location>
        <begin position="25"/>
        <end position="60"/>
    </location>
</feature>
<evidence type="ECO:0000256" key="1">
    <source>
        <dbReference type="SAM" id="MobiDB-lite"/>
    </source>
</evidence>
<keyword evidence="3" id="KW-1185">Reference proteome</keyword>
<dbReference type="AlphaFoldDB" id="A0A392RV98"/>
<organism evidence="2 3">
    <name type="scientific">Trifolium medium</name>
    <dbReference type="NCBI Taxonomy" id="97028"/>
    <lineage>
        <taxon>Eukaryota</taxon>
        <taxon>Viridiplantae</taxon>
        <taxon>Streptophyta</taxon>
        <taxon>Embryophyta</taxon>
        <taxon>Tracheophyta</taxon>
        <taxon>Spermatophyta</taxon>
        <taxon>Magnoliopsida</taxon>
        <taxon>eudicotyledons</taxon>
        <taxon>Gunneridae</taxon>
        <taxon>Pentapetalae</taxon>
        <taxon>rosids</taxon>
        <taxon>fabids</taxon>
        <taxon>Fabales</taxon>
        <taxon>Fabaceae</taxon>
        <taxon>Papilionoideae</taxon>
        <taxon>50 kb inversion clade</taxon>
        <taxon>NPAAA clade</taxon>
        <taxon>Hologalegina</taxon>
        <taxon>IRL clade</taxon>
        <taxon>Trifolieae</taxon>
        <taxon>Trifolium</taxon>
    </lineage>
</organism>
<name>A0A392RV98_9FABA</name>
<evidence type="ECO:0000313" key="3">
    <source>
        <dbReference type="Proteomes" id="UP000265520"/>
    </source>
</evidence>
<comment type="caution">
    <text evidence="2">The sequence shown here is derived from an EMBL/GenBank/DDBJ whole genome shotgun (WGS) entry which is preliminary data.</text>
</comment>
<sequence>ISEADDEEVILNLLEDFKKSTGIDVPRSMVPPAPNVDRYKPRKRKRTVKSYEEEPPKKEMKKEEVIIKKQKETVVEKEKVIVAEKEEVIVAEAGKK</sequence>